<dbReference type="NCBIfam" id="NF011457">
    <property type="entry name" value="PRK14875.1"/>
    <property type="match status" value="1"/>
</dbReference>
<comment type="similarity">
    <text evidence="2">Belongs to the 2-oxoacid dehydrogenase family.</text>
</comment>
<dbReference type="Pfam" id="PF00364">
    <property type="entry name" value="Biotin_lipoyl"/>
    <property type="match status" value="1"/>
</dbReference>
<dbReference type="PANTHER" id="PTHR43178">
    <property type="entry name" value="DIHYDROLIPOAMIDE ACETYLTRANSFERASE COMPONENT OF PYRUVATE DEHYDROGENASE COMPLEX"/>
    <property type="match status" value="1"/>
</dbReference>
<dbReference type="SUPFAM" id="SSF51230">
    <property type="entry name" value="Single hybrid motif"/>
    <property type="match status" value="2"/>
</dbReference>
<dbReference type="InterPro" id="IPR050743">
    <property type="entry name" value="2-oxoacid_DH_E2_comp"/>
</dbReference>
<dbReference type="InterPro" id="IPR004167">
    <property type="entry name" value="PSBD"/>
</dbReference>
<gene>
    <name evidence="9" type="ORF">GU920_05420</name>
</gene>
<evidence type="ECO:0000256" key="5">
    <source>
        <dbReference type="ARBA" id="ARBA00022823"/>
    </source>
</evidence>
<dbReference type="Pfam" id="PF12697">
    <property type="entry name" value="Abhydrolase_6"/>
    <property type="match status" value="1"/>
</dbReference>
<sequence length="507" mass="52941">MEVEAPASGRLAGVTAQPGDKVAVGTVVALIYAEGEADAVETAKQSTAAPASSPATASAPVAATAGAVEVILPKVDMDMTHGTLATWHVSEGQLVDKGAALFDIETDKAAMEVEAPASGVLHRVMARSGEKVPVGSVVAYIYPVGVAVGPRPSAQSVQLADTPETETKPAPSAPATVPVIAATAAMSVEGAALRATPAARAAARRAGIDLSRVTGTGPKGRIQRDDVANFAPPQAEALHAPAVAAVWTPEAGKLNVTTRKGTGTPLLMLHGFTADSQSWAPLEKAMGGDRPLIRIDLPGHGRSPRRRVASFTDLARQVVETFDDACRDHDRIDILGHSLGGALALALVDIRPRRVRSLAMIAPAGLGPEVHAQALAGITRATRAESLAPWLRLLTATPDGISDDYAKAAMRLRADASLRAYQSDLADVLFPDSVQPFDLRPALSRLVCPTTLIWGRKDHILPWRQSISVTGDFALHLLSEAGHVPQIECPDRVARILRLHLSAASGN</sequence>
<dbReference type="Gene3D" id="4.10.320.10">
    <property type="entry name" value="E3-binding domain"/>
    <property type="match status" value="1"/>
</dbReference>
<dbReference type="InterPro" id="IPR000073">
    <property type="entry name" value="AB_hydrolase_1"/>
</dbReference>
<evidence type="ECO:0000256" key="4">
    <source>
        <dbReference type="ARBA" id="ARBA00022679"/>
    </source>
</evidence>
<dbReference type="PRINTS" id="PR00111">
    <property type="entry name" value="ABHYDROLASE"/>
</dbReference>
<comment type="caution">
    <text evidence="9">The sequence shown here is derived from an EMBL/GenBank/DDBJ whole genome shotgun (WGS) entry which is preliminary data.</text>
</comment>
<reference evidence="10" key="1">
    <citation type="submission" date="2020-01" db="EMBL/GenBank/DDBJ databases">
        <title>Sphingomonas sp. strain CSW-10.</title>
        <authorList>
            <person name="Chen W.-M."/>
        </authorList>
    </citation>
    <scope>NUCLEOTIDE SEQUENCE [LARGE SCALE GENOMIC DNA]</scope>
    <source>
        <strain evidence="10">CCP-1</strain>
    </source>
</reference>
<dbReference type="PANTHER" id="PTHR43178:SF5">
    <property type="entry name" value="LIPOAMIDE ACYLTRANSFERASE COMPONENT OF BRANCHED-CHAIN ALPHA-KETO ACID DEHYDROGENASE COMPLEX, MITOCHONDRIAL"/>
    <property type="match status" value="1"/>
</dbReference>
<dbReference type="InterPro" id="IPR011053">
    <property type="entry name" value="Single_hybrid_motif"/>
</dbReference>
<name>A0ABW9Y504_9RHOB</name>
<dbReference type="SUPFAM" id="SSF47005">
    <property type="entry name" value="Peripheral subunit-binding domain of 2-oxo acid dehydrogenase complex"/>
    <property type="match status" value="1"/>
</dbReference>
<feature type="domain" description="Peripheral subunit-binding (PSBD)" evidence="8">
    <location>
        <begin position="194"/>
        <end position="231"/>
    </location>
</feature>
<dbReference type="PROSITE" id="PS00189">
    <property type="entry name" value="LIPOYL"/>
    <property type="match status" value="1"/>
</dbReference>
<dbReference type="Proteomes" id="UP001517376">
    <property type="component" value="Unassembled WGS sequence"/>
</dbReference>
<dbReference type="Pfam" id="PF02817">
    <property type="entry name" value="E3_binding"/>
    <property type="match status" value="1"/>
</dbReference>
<dbReference type="EMBL" id="JAAATW010000001">
    <property type="protein sequence ID" value="NBE06964.1"/>
    <property type="molecule type" value="Genomic_DNA"/>
</dbReference>
<keyword evidence="4" id="KW-0808">Transferase</keyword>
<evidence type="ECO:0000313" key="10">
    <source>
        <dbReference type="Proteomes" id="UP001517376"/>
    </source>
</evidence>
<keyword evidence="10" id="KW-1185">Reference proteome</keyword>
<dbReference type="InterPro" id="IPR000089">
    <property type="entry name" value="Biotin_lipoyl"/>
</dbReference>
<accession>A0ABW9Y504</accession>
<evidence type="ECO:0000259" key="7">
    <source>
        <dbReference type="PROSITE" id="PS50968"/>
    </source>
</evidence>
<keyword evidence="5" id="KW-0450">Lipoyl</keyword>
<feature type="domain" description="Lipoyl-binding" evidence="7">
    <location>
        <begin position="67"/>
        <end position="142"/>
    </location>
</feature>
<dbReference type="Gene3D" id="2.40.50.100">
    <property type="match status" value="2"/>
</dbReference>
<dbReference type="Gene3D" id="3.40.50.1820">
    <property type="entry name" value="alpha/beta hydrolase"/>
    <property type="match status" value="1"/>
</dbReference>
<proteinExistence type="inferred from homology"/>
<dbReference type="CDD" id="cd06849">
    <property type="entry name" value="lipoyl_domain"/>
    <property type="match status" value="2"/>
</dbReference>
<dbReference type="SUPFAM" id="SSF53474">
    <property type="entry name" value="alpha/beta-Hydrolases"/>
    <property type="match status" value="1"/>
</dbReference>
<comment type="subunit">
    <text evidence="3">Forms a 24-polypeptide structural core with octahedral symmetry.</text>
</comment>
<dbReference type="InterPro" id="IPR029058">
    <property type="entry name" value="AB_hydrolase_fold"/>
</dbReference>
<comment type="cofactor">
    <cofactor evidence="1">
        <name>(R)-lipoate</name>
        <dbReference type="ChEBI" id="CHEBI:83088"/>
    </cofactor>
</comment>
<organism evidence="9 10">
    <name type="scientific">Paragemmobacter ruber</name>
    <dbReference type="NCBI Taxonomy" id="1985673"/>
    <lineage>
        <taxon>Bacteria</taxon>
        <taxon>Pseudomonadati</taxon>
        <taxon>Pseudomonadota</taxon>
        <taxon>Alphaproteobacteria</taxon>
        <taxon>Rhodobacterales</taxon>
        <taxon>Paracoccaceae</taxon>
        <taxon>Paragemmobacter</taxon>
    </lineage>
</organism>
<evidence type="ECO:0000256" key="2">
    <source>
        <dbReference type="ARBA" id="ARBA00007317"/>
    </source>
</evidence>
<dbReference type="PROSITE" id="PS51826">
    <property type="entry name" value="PSBD"/>
    <property type="match status" value="1"/>
</dbReference>
<keyword evidence="6" id="KW-0012">Acyltransferase</keyword>
<dbReference type="InterPro" id="IPR003016">
    <property type="entry name" value="2-oxoA_DH_lipoyl-BS"/>
</dbReference>
<protein>
    <submittedName>
        <fullName evidence="9">Acetoin dehydrogenase dihydrolipoyllysine-residue acetyltransferase subunit</fullName>
    </submittedName>
</protein>
<evidence type="ECO:0000259" key="8">
    <source>
        <dbReference type="PROSITE" id="PS51826"/>
    </source>
</evidence>
<dbReference type="InterPro" id="IPR036625">
    <property type="entry name" value="E3-bd_dom_sf"/>
</dbReference>
<evidence type="ECO:0000256" key="3">
    <source>
        <dbReference type="ARBA" id="ARBA00011484"/>
    </source>
</evidence>
<dbReference type="PROSITE" id="PS50968">
    <property type="entry name" value="BIOTINYL_LIPOYL"/>
    <property type="match status" value="1"/>
</dbReference>
<evidence type="ECO:0000256" key="6">
    <source>
        <dbReference type="ARBA" id="ARBA00023315"/>
    </source>
</evidence>
<evidence type="ECO:0000256" key="1">
    <source>
        <dbReference type="ARBA" id="ARBA00001938"/>
    </source>
</evidence>
<evidence type="ECO:0000313" key="9">
    <source>
        <dbReference type="EMBL" id="NBE06964.1"/>
    </source>
</evidence>